<dbReference type="STRING" id="582667.SAMN05192568_102613"/>
<evidence type="ECO:0000313" key="3">
    <source>
        <dbReference type="Proteomes" id="UP000199048"/>
    </source>
</evidence>
<dbReference type="PANTHER" id="PTHR33336">
    <property type="entry name" value="QUINOL MONOOXYGENASE YGIN-RELATED"/>
    <property type="match status" value="1"/>
</dbReference>
<dbReference type="GO" id="GO:0004497">
    <property type="term" value="F:monooxygenase activity"/>
    <property type="evidence" value="ECO:0007669"/>
    <property type="project" value="UniProtKB-KW"/>
</dbReference>
<dbReference type="OrthoDB" id="9812754at2"/>
<dbReference type="Proteomes" id="UP000199048">
    <property type="component" value="Unassembled WGS sequence"/>
</dbReference>
<feature type="domain" description="ABM" evidence="1">
    <location>
        <begin position="7"/>
        <end position="94"/>
    </location>
</feature>
<dbReference type="Gene3D" id="3.30.70.100">
    <property type="match status" value="1"/>
</dbReference>
<dbReference type="RefSeq" id="WP_092043975.1">
    <property type="nucleotide sequence ID" value="NZ_FOTK01000026.1"/>
</dbReference>
<dbReference type="PANTHER" id="PTHR33336:SF15">
    <property type="entry name" value="ABM DOMAIN-CONTAINING PROTEIN"/>
    <property type="match status" value="1"/>
</dbReference>
<protein>
    <submittedName>
        <fullName evidence="2">Quinol monooxygenase YgiN</fullName>
    </submittedName>
</protein>
<dbReference type="Pfam" id="PF03992">
    <property type="entry name" value="ABM"/>
    <property type="match status" value="1"/>
</dbReference>
<dbReference type="AlphaFoldDB" id="A0A1I4PRI0"/>
<dbReference type="SUPFAM" id="SSF54909">
    <property type="entry name" value="Dimeric alpha+beta barrel"/>
    <property type="match status" value="1"/>
</dbReference>
<evidence type="ECO:0000259" key="1">
    <source>
        <dbReference type="PROSITE" id="PS51725"/>
    </source>
</evidence>
<sequence length="101" mass="11298">MTRPADHVVVVTFVIKDGHQTSFRDAVIENARLSRAREPGCKVFDVCASSDHEIFLYEVYCSASDFQDHLASDHFRTFDETVGPWIASKSVVTYGRLSEGA</sequence>
<keyword evidence="2" id="KW-0503">Monooxygenase</keyword>
<name>A0A1I4PRI0_9HYPH</name>
<reference evidence="3" key="1">
    <citation type="submission" date="2016-10" db="EMBL/GenBank/DDBJ databases">
        <authorList>
            <person name="Varghese N."/>
            <person name="Submissions S."/>
        </authorList>
    </citation>
    <scope>NUCLEOTIDE SEQUENCE [LARGE SCALE GENOMIC DNA]</scope>
    <source>
        <strain evidence="3">BL36</strain>
    </source>
</reference>
<gene>
    <name evidence="2" type="ORF">SAMN05192568_102613</name>
</gene>
<dbReference type="InterPro" id="IPR011008">
    <property type="entry name" value="Dimeric_a/b-barrel"/>
</dbReference>
<dbReference type="PROSITE" id="PS51725">
    <property type="entry name" value="ABM"/>
    <property type="match status" value="1"/>
</dbReference>
<evidence type="ECO:0000313" key="2">
    <source>
        <dbReference type="EMBL" id="SFM30368.1"/>
    </source>
</evidence>
<dbReference type="EMBL" id="FOTK01000026">
    <property type="protein sequence ID" value="SFM30368.1"/>
    <property type="molecule type" value="Genomic_DNA"/>
</dbReference>
<dbReference type="InterPro" id="IPR050744">
    <property type="entry name" value="AI-2_Isomerase_LsrG"/>
</dbReference>
<accession>A0A1I4PRI0</accession>
<keyword evidence="2" id="KW-0560">Oxidoreductase</keyword>
<organism evidence="2 3">
    <name type="scientific">Methylobacterium pseudosasicola</name>
    <dbReference type="NCBI Taxonomy" id="582667"/>
    <lineage>
        <taxon>Bacteria</taxon>
        <taxon>Pseudomonadati</taxon>
        <taxon>Pseudomonadota</taxon>
        <taxon>Alphaproteobacteria</taxon>
        <taxon>Hyphomicrobiales</taxon>
        <taxon>Methylobacteriaceae</taxon>
        <taxon>Methylobacterium</taxon>
    </lineage>
</organism>
<keyword evidence="3" id="KW-1185">Reference proteome</keyword>
<dbReference type="InterPro" id="IPR007138">
    <property type="entry name" value="ABM_dom"/>
</dbReference>
<proteinExistence type="predicted"/>